<dbReference type="PROSITE" id="PS51755">
    <property type="entry name" value="OMPR_PHOB"/>
    <property type="match status" value="1"/>
</dbReference>
<dbReference type="SMART" id="SM00448">
    <property type="entry name" value="REC"/>
    <property type="match status" value="1"/>
</dbReference>
<evidence type="ECO:0000313" key="10">
    <source>
        <dbReference type="EMBL" id="RLJ67794.1"/>
    </source>
</evidence>
<dbReference type="PANTHER" id="PTHR48111">
    <property type="entry name" value="REGULATOR OF RPOS"/>
    <property type="match status" value="1"/>
</dbReference>
<protein>
    <submittedName>
        <fullName evidence="10">Winged helix family two component transcriptional regulator</fullName>
    </submittedName>
</protein>
<evidence type="ECO:0000256" key="7">
    <source>
        <dbReference type="PROSITE-ProRule" id="PRU01091"/>
    </source>
</evidence>
<feature type="modified residue" description="4-aspartylphosphate" evidence="6">
    <location>
        <position position="51"/>
    </location>
</feature>
<dbReference type="Proteomes" id="UP000268908">
    <property type="component" value="Unassembled WGS sequence"/>
</dbReference>
<dbReference type="Pfam" id="PF00072">
    <property type="entry name" value="Response_reg"/>
    <property type="match status" value="1"/>
</dbReference>
<dbReference type="EMBL" id="RCCI01000004">
    <property type="protein sequence ID" value="RLJ67794.1"/>
    <property type="molecule type" value="Genomic_DNA"/>
</dbReference>
<name>A0A497XIW8_9PROT</name>
<accession>A0A497XIW8</accession>
<organism evidence="10 11">
    <name type="scientific">Sulfurisoma sediminicola</name>
    <dbReference type="NCBI Taxonomy" id="1381557"/>
    <lineage>
        <taxon>Bacteria</taxon>
        <taxon>Pseudomonadati</taxon>
        <taxon>Pseudomonadota</taxon>
        <taxon>Betaproteobacteria</taxon>
        <taxon>Nitrosomonadales</taxon>
        <taxon>Sterolibacteriaceae</taxon>
        <taxon>Sulfurisoma</taxon>
    </lineage>
</organism>
<dbReference type="Gene3D" id="6.10.250.690">
    <property type="match status" value="1"/>
</dbReference>
<dbReference type="CDD" id="cd17624">
    <property type="entry name" value="REC_OmpR_PmrA-like"/>
    <property type="match status" value="1"/>
</dbReference>
<feature type="domain" description="Response regulatory" evidence="8">
    <location>
        <begin position="2"/>
        <end position="116"/>
    </location>
</feature>
<dbReference type="InterPro" id="IPR001789">
    <property type="entry name" value="Sig_transdc_resp-reg_receiver"/>
</dbReference>
<dbReference type="SUPFAM" id="SSF52172">
    <property type="entry name" value="CheY-like"/>
    <property type="match status" value="1"/>
</dbReference>
<dbReference type="FunFam" id="3.40.50.2300:FF:000002">
    <property type="entry name" value="DNA-binding response regulator PhoP"/>
    <property type="match status" value="1"/>
</dbReference>
<keyword evidence="1 6" id="KW-0597">Phosphoprotein</keyword>
<dbReference type="Gene3D" id="3.40.50.2300">
    <property type="match status" value="1"/>
</dbReference>
<evidence type="ECO:0000313" key="11">
    <source>
        <dbReference type="Proteomes" id="UP000268908"/>
    </source>
</evidence>
<evidence type="ECO:0000259" key="9">
    <source>
        <dbReference type="PROSITE" id="PS51755"/>
    </source>
</evidence>
<dbReference type="OrthoDB" id="9802426at2"/>
<dbReference type="InterPro" id="IPR011006">
    <property type="entry name" value="CheY-like_superfamily"/>
</dbReference>
<dbReference type="Gene3D" id="1.10.10.10">
    <property type="entry name" value="Winged helix-like DNA-binding domain superfamily/Winged helix DNA-binding domain"/>
    <property type="match status" value="1"/>
</dbReference>
<evidence type="ECO:0000256" key="5">
    <source>
        <dbReference type="ARBA" id="ARBA00023163"/>
    </source>
</evidence>
<keyword evidence="4 7" id="KW-0238">DNA-binding</keyword>
<dbReference type="InterPro" id="IPR001867">
    <property type="entry name" value="OmpR/PhoB-type_DNA-bd"/>
</dbReference>
<dbReference type="GO" id="GO:0000976">
    <property type="term" value="F:transcription cis-regulatory region binding"/>
    <property type="evidence" value="ECO:0007669"/>
    <property type="project" value="TreeGrafter"/>
</dbReference>
<dbReference type="PROSITE" id="PS50110">
    <property type="entry name" value="RESPONSE_REGULATORY"/>
    <property type="match status" value="1"/>
</dbReference>
<dbReference type="GO" id="GO:0000156">
    <property type="term" value="F:phosphorelay response regulator activity"/>
    <property type="evidence" value="ECO:0007669"/>
    <property type="project" value="TreeGrafter"/>
</dbReference>
<dbReference type="AlphaFoldDB" id="A0A497XIW8"/>
<evidence type="ECO:0000256" key="1">
    <source>
        <dbReference type="ARBA" id="ARBA00022553"/>
    </source>
</evidence>
<reference evidence="10 11" key="1">
    <citation type="submission" date="2018-10" db="EMBL/GenBank/DDBJ databases">
        <title>Genomic Encyclopedia of Type Strains, Phase IV (KMG-IV): sequencing the most valuable type-strain genomes for metagenomic binning, comparative biology and taxonomic classification.</title>
        <authorList>
            <person name="Goeker M."/>
        </authorList>
    </citation>
    <scope>NUCLEOTIDE SEQUENCE [LARGE SCALE GENOMIC DNA]</scope>
    <source>
        <strain evidence="10 11">DSM 26916</strain>
    </source>
</reference>
<keyword evidence="11" id="KW-1185">Reference proteome</keyword>
<gene>
    <name evidence="10" type="ORF">DFR35_0344</name>
</gene>
<dbReference type="RefSeq" id="WP_121239756.1">
    <property type="nucleotide sequence ID" value="NZ_BHVV01000001.1"/>
</dbReference>
<keyword evidence="3" id="KW-0805">Transcription regulation</keyword>
<evidence type="ECO:0000256" key="6">
    <source>
        <dbReference type="PROSITE-ProRule" id="PRU00169"/>
    </source>
</evidence>
<dbReference type="CDD" id="cd00383">
    <property type="entry name" value="trans_reg_C"/>
    <property type="match status" value="1"/>
</dbReference>
<keyword evidence="2" id="KW-0902">Two-component regulatory system</keyword>
<sequence length="228" mass="25312">MRLLVLEDDPQVARGLQEGLTRAGFMVDHVVLPSAADQALTREAFDAAIIDLGLPQEDGLSFIRRMRAQGVKVPMLILTARDTLDDCVTGLELGADDYLTKPFRLPELVARIGALIRRNHAHATSLLKIGRLQVNLATHELRLDDDQFDLPPRERVVLECLMMAVPDVVRKDRLIQALVGWQADLTPNAIEVYISRLRQKLDPLGLGIRTVRGIGYRLEEARGTTPAG</sequence>
<dbReference type="GO" id="GO:0006355">
    <property type="term" value="P:regulation of DNA-templated transcription"/>
    <property type="evidence" value="ECO:0007669"/>
    <property type="project" value="InterPro"/>
</dbReference>
<comment type="caution">
    <text evidence="10">The sequence shown here is derived from an EMBL/GenBank/DDBJ whole genome shotgun (WGS) entry which is preliminary data.</text>
</comment>
<dbReference type="InterPro" id="IPR016032">
    <property type="entry name" value="Sig_transdc_resp-reg_C-effctor"/>
</dbReference>
<dbReference type="SMART" id="SM00862">
    <property type="entry name" value="Trans_reg_C"/>
    <property type="match status" value="1"/>
</dbReference>
<evidence type="ECO:0000259" key="8">
    <source>
        <dbReference type="PROSITE" id="PS50110"/>
    </source>
</evidence>
<dbReference type="SUPFAM" id="SSF46894">
    <property type="entry name" value="C-terminal effector domain of the bipartite response regulators"/>
    <property type="match status" value="1"/>
</dbReference>
<proteinExistence type="predicted"/>
<dbReference type="InterPro" id="IPR039420">
    <property type="entry name" value="WalR-like"/>
</dbReference>
<evidence type="ECO:0000256" key="3">
    <source>
        <dbReference type="ARBA" id="ARBA00023015"/>
    </source>
</evidence>
<feature type="domain" description="OmpR/PhoB-type" evidence="9">
    <location>
        <begin position="124"/>
        <end position="220"/>
    </location>
</feature>
<keyword evidence="5" id="KW-0804">Transcription</keyword>
<dbReference type="GO" id="GO:0032993">
    <property type="term" value="C:protein-DNA complex"/>
    <property type="evidence" value="ECO:0007669"/>
    <property type="project" value="TreeGrafter"/>
</dbReference>
<dbReference type="InterPro" id="IPR036388">
    <property type="entry name" value="WH-like_DNA-bd_sf"/>
</dbReference>
<dbReference type="GO" id="GO:0005829">
    <property type="term" value="C:cytosol"/>
    <property type="evidence" value="ECO:0007669"/>
    <property type="project" value="TreeGrafter"/>
</dbReference>
<evidence type="ECO:0000256" key="2">
    <source>
        <dbReference type="ARBA" id="ARBA00023012"/>
    </source>
</evidence>
<dbReference type="PANTHER" id="PTHR48111:SF67">
    <property type="entry name" value="TRANSCRIPTIONAL REGULATORY PROTEIN TCTD"/>
    <property type="match status" value="1"/>
</dbReference>
<feature type="DNA-binding region" description="OmpR/PhoB-type" evidence="7">
    <location>
        <begin position="124"/>
        <end position="220"/>
    </location>
</feature>
<dbReference type="Pfam" id="PF00486">
    <property type="entry name" value="Trans_reg_C"/>
    <property type="match status" value="1"/>
</dbReference>
<evidence type="ECO:0000256" key="4">
    <source>
        <dbReference type="ARBA" id="ARBA00023125"/>
    </source>
</evidence>